<dbReference type="Proteomes" id="UP000198287">
    <property type="component" value="Unassembled WGS sequence"/>
</dbReference>
<dbReference type="OrthoDB" id="8775810at2759"/>
<proteinExistence type="inferred from homology"/>
<name>A0A226E2E8_FOLCA</name>
<dbReference type="Gene3D" id="3.20.90.10">
    <property type="entry name" value="Tubby Protein, Chain A"/>
    <property type="match status" value="1"/>
</dbReference>
<dbReference type="InterPro" id="IPR025659">
    <property type="entry name" value="Tubby-like_C"/>
</dbReference>
<comment type="similarity">
    <text evidence="1">Belongs to the TUB family.</text>
</comment>
<evidence type="ECO:0000259" key="2">
    <source>
        <dbReference type="Pfam" id="PF01167"/>
    </source>
</evidence>
<dbReference type="SUPFAM" id="SSF54518">
    <property type="entry name" value="Tubby C-terminal domain-like"/>
    <property type="match status" value="1"/>
</dbReference>
<comment type="caution">
    <text evidence="3">The sequence shown here is derived from an EMBL/GenBank/DDBJ whole genome shotgun (WGS) entry which is preliminary data.</text>
</comment>
<feature type="domain" description="Tubby C-terminal" evidence="2">
    <location>
        <begin position="90"/>
        <end position="328"/>
    </location>
</feature>
<gene>
    <name evidence="3" type="ORF">Fcan01_13470</name>
</gene>
<dbReference type="EMBL" id="LNIX01000007">
    <property type="protein sequence ID" value="OXA51609.1"/>
    <property type="molecule type" value="Genomic_DNA"/>
</dbReference>
<dbReference type="AlphaFoldDB" id="A0A226E2E8"/>
<evidence type="ECO:0000313" key="4">
    <source>
        <dbReference type="Proteomes" id="UP000198287"/>
    </source>
</evidence>
<evidence type="ECO:0000313" key="3">
    <source>
        <dbReference type="EMBL" id="OXA51609.1"/>
    </source>
</evidence>
<dbReference type="OMA" id="AWPGRKN"/>
<dbReference type="PANTHER" id="PTHR16517:SF7">
    <property type="entry name" value="PROTEIN KING TUBBY"/>
    <property type="match status" value="1"/>
</dbReference>
<dbReference type="PRINTS" id="PR01573">
    <property type="entry name" value="SUPERTUBBY"/>
</dbReference>
<dbReference type="Pfam" id="PF01167">
    <property type="entry name" value="Tub"/>
    <property type="match status" value="1"/>
</dbReference>
<accession>A0A226E2E8</accession>
<sequence length="334" mass="38205">MQGRQAKESETILRNKFQIPLPTEDAYNEWRVGMEDPTEESRKLCDLSELLYEVEQEPPLDPHQPESEDVYKFNLVCGRIAEYCSNFVRMPTPPGFMVQCQITRSRQGINGLLYPTYFMHLENKNGVPGVMILTAVRSNLVKTDYVISTNPAEMSPKSEFCAGILQTNLWGSDCVLKVPVKSEKNGETCDEQKKEWEQLMSLKFESNALGIKGPRKLSVAIPKLKSDWEQCHPGSFTFPPNDEDTEQVAIVKNRAPRWSEDTCTYVLNFSSRVQRSSVKNFQLEYQIKGSDFTLLQFGRCNRSKNFILDFSYPFCPLQAFAIALTSFDVKWGLD</sequence>
<dbReference type="InterPro" id="IPR000007">
    <property type="entry name" value="Tubby_C"/>
</dbReference>
<organism evidence="3 4">
    <name type="scientific">Folsomia candida</name>
    <name type="common">Springtail</name>
    <dbReference type="NCBI Taxonomy" id="158441"/>
    <lineage>
        <taxon>Eukaryota</taxon>
        <taxon>Metazoa</taxon>
        <taxon>Ecdysozoa</taxon>
        <taxon>Arthropoda</taxon>
        <taxon>Hexapoda</taxon>
        <taxon>Collembola</taxon>
        <taxon>Entomobryomorpha</taxon>
        <taxon>Isotomoidea</taxon>
        <taxon>Isotomidae</taxon>
        <taxon>Proisotominae</taxon>
        <taxon>Folsomia</taxon>
    </lineage>
</organism>
<evidence type="ECO:0000256" key="1">
    <source>
        <dbReference type="ARBA" id="ARBA00007129"/>
    </source>
</evidence>
<reference evidence="3 4" key="1">
    <citation type="submission" date="2015-12" db="EMBL/GenBank/DDBJ databases">
        <title>The genome of Folsomia candida.</title>
        <authorList>
            <person name="Faddeeva A."/>
            <person name="Derks M.F."/>
            <person name="Anvar Y."/>
            <person name="Smit S."/>
            <person name="Van Straalen N."/>
            <person name="Roelofs D."/>
        </authorList>
    </citation>
    <scope>NUCLEOTIDE SEQUENCE [LARGE SCALE GENOMIC DNA]</scope>
    <source>
        <strain evidence="3 4">VU population</strain>
        <tissue evidence="3">Whole body</tissue>
    </source>
</reference>
<keyword evidence="4" id="KW-1185">Reference proteome</keyword>
<dbReference type="PANTHER" id="PTHR16517">
    <property type="entry name" value="TUBBY-RELATED"/>
    <property type="match status" value="1"/>
</dbReference>
<protein>
    <submittedName>
        <fullName evidence="3">Tubby protein</fullName>
    </submittedName>
</protein>
<dbReference type="STRING" id="158441.A0A226E2E8"/>